<dbReference type="GO" id="GO:0070987">
    <property type="term" value="P:error-free translesion synthesis"/>
    <property type="evidence" value="ECO:0007669"/>
    <property type="project" value="TreeGrafter"/>
</dbReference>
<evidence type="ECO:0000313" key="4">
    <source>
        <dbReference type="EMBL" id="MCS5710087.1"/>
    </source>
</evidence>
<dbReference type="AlphaFoldDB" id="A0AAE3L641"/>
<sequence length="145" mass="16159">MQNQSAIRILIGTVSQKESIVLHVSKIGVEVATEFLRDHSAPHQKRFAFSYTITIKNHGKEPAKLLKRHWFITDANGQVQEVKGEGVVGEQPLIQPGRSFRYTSGTILKTPVGSMHGTYQMVCPNGTYYDAIIPPFRLAVPELVN</sequence>
<evidence type="ECO:0000259" key="3">
    <source>
        <dbReference type="PROSITE" id="PS51087"/>
    </source>
</evidence>
<name>A0AAE3L641_9GAMM</name>
<dbReference type="InterPro" id="IPR023065">
    <property type="entry name" value="Uncharacterised_ApaG"/>
</dbReference>
<accession>A0AAE3L641</accession>
<reference evidence="4" key="2">
    <citation type="submission" date="2021-06" db="EMBL/GenBank/DDBJ databases">
        <title>Genomic Description and Analysis of Intracellular Bacteria, Candidatus Berkiella cookevillensis and Candidatus Berkiella aquae.</title>
        <authorList>
            <person name="Kidane D.T."/>
            <person name="Mehari Y.T."/>
            <person name="Rice F.C."/>
            <person name="Arivett B.A."/>
            <person name="Farone A.L."/>
            <person name="Berk S.G."/>
            <person name="Farone M.B."/>
        </authorList>
    </citation>
    <scope>NUCLEOTIDE SEQUENCE</scope>
    <source>
        <strain evidence="4">HT99</strain>
    </source>
</reference>
<gene>
    <name evidence="2 4" type="primary">apaG</name>
    <name evidence="4" type="ORF">HT99x_001460</name>
</gene>
<organism evidence="4 5">
    <name type="scientific">Candidatus Berkiella aquae</name>
    <dbReference type="NCBI Taxonomy" id="295108"/>
    <lineage>
        <taxon>Bacteria</taxon>
        <taxon>Pseudomonadati</taxon>
        <taxon>Pseudomonadota</taxon>
        <taxon>Gammaproteobacteria</taxon>
        <taxon>Candidatus Berkiellales</taxon>
        <taxon>Candidatus Berkiellaceae</taxon>
        <taxon>Candidatus Berkiella</taxon>
    </lineage>
</organism>
<dbReference type="PROSITE" id="PS51087">
    <property type="entry name" value="APAG"/>
    <property type="match status" value="1"/>
</dbReference>
<dbReference type="SUPFAM" id="SSF110069">
    <property type="entry name" value="ApaG-like"/>
    <property type="match status" value="1"/>
</dbReference>
<dbReference type="PANTHER" id="PTHR14289">
    <property type="entry name" value="F-BOX ONLY PROTEIN 3"/>
    <property type="match status" value="1"/>
</dbReference>
<dbReference type="HAMAP" id="MF_00791">
    <property type="entry name" value="ApaG"/>
    <property type="match status" value="1"/>
</dbReference>
<evidence type="ECO:0000256" key="1">
    <source>
        <dbReference type="ARBA" id="ARBA00017693"/>
    </source>
</evidence>
<evidence type="ECO:0000313" key="5">
    <source>
        <dbReference type="Proteomes" id="UP000051497"/>
    </source>
</evidence>
<keyword evidence="5" id="KW-1185">Reference proteome</keyword>
<feature type="domain" description="ApaG" evidence="3">
    <location>
        <begin position="21"/>
        <end position="145"/>
    </location>
</feature>
<dbReference type="Pfam" id="PF04379">
    <property type="entry name" value="DUF525"/>
    <property type="match status" value="1"/>
</dbReference>
<dbReference type="Gene3D" id="2.60.40.1470">
    <property type="entry name" value="ApaG domain"/>
    <property type="match status" value="1"/>
</dbReference>
<protein>
    <recommendedName>
        <fullName evidence="1 2">Protein ApaG</fullName>
    </recommendedName>
</protein>
<evidence type="ECO:0000256" key="2">
    <source>
        <dbReference type="HAMAP-Rule" id="MF_00791"/>
    </source>
</evidence>
<reference evidence="4" key="1">
    <citation type="journal article" date="2016" name="Genome Announc.">
        <title>Draft Genome Sequences of Two Novel Amoeba-Resistant Intranuclear Bacteria, 'Candidatus Berkiella cookevillensis' and 'Candidatus Berkiella aquae'.</title>
        <authorList>
            <person name="Mehari Y.T."/>
            <person name="Arivett B.A."/>
            <person name="Farone A.L."/>
            <person name="Gunderson J.H."/>
            <person name="Farone M.B."/>
        </authorList>
    </citation>
    <scope>NUCLEOTIDE SEQUENCE</scope>
    <source>
        <strain evidence="4">HT99</strain>
    </source>
</reference>
<dbReference type="InterPro" id="IPR036767">
    <property type="entry name" value="ApaG_sf"/>
</dbReference>
<dbReference type="EMBL" id="LKAJ02000001">
    <property type="protein sequence ID" value="MCS5710087.1"/>
    <property type="molecule type" value="Genomic_DNA"/>
</dbReference>
<dbReference type="Proteomes" id="UP000051497">
    <property type="component" value="Unassembled WGS sequence"/>
</dbReference>
<dbReference type="NCBIfam" id="NF003967">
    <property type="entry name" value="PRK05461.1"/>
    <property type="match status" value="1"/>
</dbReference>
<dbReference type="InterPro" id="IPR007474">
    <property type="entry name" value="ApaG_domain"/>
</dbReference>
<proteinExistence type="inferred from homology"/>
<dbReference type="PANTHER" id="PTHR14289:SF16">
    <property type="entry name" value="POLYMERASE DELTA-INTERACTING PROTEIN 2"/>
    <property type="match status" value="1"/>
</dbReference>
<comment type="caution">
    <text evidence="4">The sequence shown here is derived from an EMBL/GenBank/DDBJ whole genome shotgun (WGS) entry which is preliminary data.</text>
</comment>